<dbReference type="Pfam" id="PF22590">
    <property type="entry name" value="Cas3-like_C_2"/>
    <property type="match status" value="1"/>
</dbReference>
<evidence type="ECO:0000256" key="9">
    <source>
        <dbReference type="ARBA" id="ARBA00023118"/>
    </source>
</evidence>
<dbReference type="GO" id="GO:0046872">
    <property type="term" value="F:metal ion binding"/>
    <property type="evidence" value="ECO:0007669"/>
    <property type="project" value="UniProtKB-KW"/>
</dbReference>
<dbReference type="AlphaFoldDB" id="A0A430AR48"/>
<name>A0A430AR48_9ENTE</name>
<dbReference type="NCBIfam" id="TIGR01596">
    <property type="entry name" value="cas3_HD"/>
    <property type="match status" value="1"/>
</dbReference>
<comment type="caution">
    <text evidence="13">The sequence shown here is derived from an EMBL/GenBank/DDBJ whole genome shotgun (WGS) entry which is preliminary data.</text>
</comment>
<dbReference type="GO" id="GO:0004518">
    <property type="term" value="F:nuclease activity"/>
    <property type="evidence" value="ECO:0007669"/>
    <property type="project" value="UniProtKB-KW"/>
</dbReference>
<dbReference type="GO" id="GO:0005524">
    <property type="term" value="F:ATP binding"/>
    <property type="evidence" value="ECO:0007669"/>
    <property type="project" value="UniProtKB-KW"/>
</dbReference>
<keyword evidence="8" id="KW-0067">ATP-binding</keyword>
<dbReference type="Gene3D" id="1.10.3210.30">
    <property type="match status" value="1"/>
</dbReference>
<dbReference type="PROSITE" id="PS51192">
    <property type="entry name" value="HELICASE_ATP_BIND_1"/>
    <property type="match status" value="1"/>
</dbReference>
<dbReference type="OrthoDB" id="9810236at2"/>
<dbReference type="InterPro" id="IPR006474">
    <property type="entry name" value="Helicase_Cas3_CRISPR-ass_core"/>
</dbReference>
<keyword evidence="14" id="KW-1185">Reference proteome</keyword>
<keyword evidence="6" id="KW-0378">Hydrolase</keyword>
<keyword evidence="10" id="KW-0175">Coiled coil</keyword>
<evidence type="ECO:0000313" key="14">
    <source>
        <dbReference type="Proteomes" id="UP000286773"/>
    </source>
</evidence>
<evidence type="ECO:0000313" key="13">
    <source>
        <dbReference type="EMBL" id="RSU10473.1"/>
    </source>
</evidence>
<keyword evidence="4" id="KW-0479">Metal-binding</keyword>
<evidence type="ECO:0000256" key="6">
    <source>
        <dbReference type="ARBA" id="ARBA00022801"/>
    </source>
</evidence>
<protein>
    <recommendedName>
        <fullName evidence="15">CRISPR-associated helicase/endonuclease Cas3</fullName>
    </recommendedName>
</protein>
<evidence type="ECO:0000259" key="12">
    <source>
        <dbReference type="PROSITE" id="PS51643"/>
    </source>
</evidence>
<dbReference type="EMBL" id="NGKC01000012">
    <property type="protein sequence ID" value="RSU10473.1"/>
    <property type="molecule type" value="Genomic_DNA"/>
</dbReference>
<dbReference type="Proteomes" id="UP000286773">
    <property type="component" value="Unassembled WGS sequence"/>
</dbReference>
<dbReference type="InterPro" id="IPR054712">
    <property type="entry name" value="Cas3-like_dom"/>
</dbReference>
<feature type="domain" description="Helicase ATP-binding" evidence="11">
    <location>
        <begin position="263"/>
        <end position="454"/>
    </location>
</feature>
<keyword evidence="5" id="KW-0547">Nucleotide-binding</keyword>
<dbReference type="Gene3D" id="3.40.50.300">
    <property type="entry name" value="P-loop containing nucleotide triphosphate hydrolases"/>
    <property type="match status" value="2"/>
</dbReference>
<dbReference type="NCBIfam" id="TIGR01587">
    <property type="entry name" value="cas3_core"/>
    <property type="match status" value="1"/>
</dbReference>
<dbReference type="PROSITE" id="PS51643">
    <property type="entry name" value="HD_CAS3"/>
    <property type="match status" value="1"/>
</dbReference>
<comment type="similarity">
    <text evidence="2">In the central section; belongs to the CRISPR-associated helicase Cas3 family.</text>
</comment>
<evidence type="ECO:0000256" key="3">
    <source>
        <dbReference type="ARBA" id="ARBA00022722"/>
    </source>
</evidence>
<dbReference type="InterPro" id="IPR014001">
    <property type="entry name" value="Helicase_ATP-bd"/>
</dbReference>
<dbReference type="Pfam" id="PF18019">
    <property type="entry name" value="Cas3_HD"/>
    <property type="match status" value="1"/>
</dbReference>
<dbReference type="SMART" id="SM00490">
    <property type="entry name" value="HELICc"/>
    <property type="match status" value="1"/>
</dbReference>
<dbReference type="InterPro" id="IPR006483">
    <property type="entry name" value="CRISPR-assoc_Cas3_HD"/>
</dbReference>
<feature type="domain" description="HD Cas3-type" evidence="12">
    <location>
        <begin position="10"/>
        <end position="206"/>
    </location>
</feature>
<evidence type="ECO:0000259" key="11">
    <source>
        <dbReference type="PROSITE" id="PS51192"/>
    </source>
</evidence>
<comment type="similarity">
    <text evidence="1">In the N-terminal section; belongs to the CRISPR-associated nuclease Cas3-HD family.</text>
</comment>
<evidence type="ECO:0000256" key="1">
    <source>
        <dbReference type="ARBA" id="ARBA00006847"/>
    </source>
</evidence>
<gene>
    <name evidence="13" type="ORF">CBF27_10710</name>
</gene>
<dbReference type="GO" id="GO:0004386">
    <property type="term" value="F:helicase activity"/>
    <property type="evidence" value="ECO:0007669"/>
    <property type="project" value="UniProtKB-KW"/>
</dbReference>
<accession>A0A430AR48</accession>
<dbReference type="CDD" id="cd09641">
    <property type="entry name" value="Cas3''_I"/>
    <property type="match status" value="1"/>
</dbReference>
<reference evidence="13 14" key="1">
    <citation type="submission" date="2017-05" db="EMBL/GenBank/DDBJ databases">
        <title>Vagococcus spp. assemblies.</title>
        <authorList>
            <person name="Gulvik C.A."/>
        </authorList>
    </citation>
    <scope>NUCLEOTIDE SEQUENCE [LARGE SCALE GENOMIC DNA]</scope>
    <source>
        <strain evidence="13 14">LMG 24798</strain>
    </source>
</reference>
<dbReference type="InterPro" id="IPR027417">
    <property type="entry name" value="P-loop_NTPase"/>
</dbReference>
<dbReference type="SUPFAM" id="SSF52540">
    <property type="entry name" value="P-loop containing nucleoside triphosphate hydrolases"/>
    <property type="match status" value="1"/>
</dbReference>
<evidence type="ECO:0000256" key="2">
    <source>
        <dbReference type="ARBA" id="ARBA00009046"/>
    </source>
</evidence>
<dbReference type="InterPro" id="IPR038257">
    <property type="entry name" value="CRISPR-assoc_Cas3_HD_sf"/>
</dbReference>
<dbReference type="SMART" id="SM00487">
    <property type="entry name" value="DEXDc"/>
    <property type="match status" value="1"/>
</dbReference>
<dbReference type="SUPFAM" id="SSF109604">
    <property type="entry name" value="HD-domain/PDEase-like"/>
    <property type="match status" value="1"/>
</dbReference>
<keyword evidence="3" id="KW-0540">Nuclease</keyword>
<keyword evidence="9" id="KW-0051">Antiviral defense</keyword>
<dbReference type="GO" id="GO:0016787">
    <property type="term" value="F:hydrolase activity"/>
    <property type="evidence" value="ECO:0007669"/>
    <property type="project" value="UniProtKB-KW"/>
</dbReference>
<evidence type="ECO:0008006" key="15">
    <source>
        <dbReference type="Google" id="ProtNLM"/>
    </source>
</evidence>
<evidence type="ECO:0000256" key="10">
    <source>
        <dbReference type="SAM" id="Coils"/>
    </source>
</evidence>
<dbReference type="InterPro" id="IPR011545">
    <property type="entry name" value="DEAD/DEAH_box_helicase_dom"/>
</dbReference>
<dbReference type="RefSeq" id="WP_126814306.1">
    <property type="nucleotide sequence ID" value="NZ_NGKC01000012.1"/>
</dbReference>
<sequence>MKYVAHIRKKDGEPQLVKDHLLEVKALSEEAGAKIGVKYLAGLAGVLHDVGKYSDEFQDYLREAVSNPDKPPKRGSVDHSTAGGRVLLEVLNQSVVQKMIAEMVGNVIISHHGGLNDYITPVSLETPYYRRVYEKELQEFERLKQRFFDEVISREELRDYCAKAEAELAAFINKSKEQRSDAASIPRDIDLLTKFLFSCLIDADRTNTRLFEENTEKQAWHSAQFFSESLNKLNYHLSKFEQGAASQQPINILRRQMSQQALEFASRSSGIYQLSIPTGGGKTLASLRYALKHAETYQKERIIYVVPFTTIIEQNAQVIREIVGDEYLLEHHSNVIEDDFTAAEYEAGFQEDRFDLKLAKDNWDAPIILTTMVQYLNVFYSRGTRNVRRLHNLVNATVIFDEVQAVPIKCLSLFNESVNFLKNYGQTSLLLCTATQPALDYVSHGLELPKEPEIIQNLPQVVEAFKRVEIVDKTKKEPWHLDDIVTFSQQLMTAANSLLIVLNTKKAVRAVYKQLVAENKSKAAIYHLSTSMCPKHRKQQLEEMIKLMKDNQRVICVSSQLIEAGVDISFNHVIRSLAGLDSIAQAAGRCNRHGSESIREVYVINVSHALENTDKLPEIQRGAAITGKLLRSLASGTADLLSPNVMMRYFQEYYSTFRTDSAYYVKCLETNLFDLLGANTFLLSSLKQQKGLDYPLFLSSSMKTIGQYFKVIDNQTTSVFVPYNEEARNIIGRLNGDPELSELTQLLKQAQQYSVNLYNQEIDQLSQKSLLLPLYRGHGYYLADSAYDKTYGVNLEGSSQMGTLIFE</sequence>
<proteinExistence type="inferred from homology"/>
<organism evidence="13 14">
    <name type="scientific">Vagococcus acidifermentans</name>
    <dbReference type="NCBI Taxonomy" id="564710"/>
    <lineage>
        <taxon>Bacteria</taxon>
        <taxon>Bacillati</taxon>
        <taxon>Bacillota</taxon>
        <taxon>Bacilli</taxon>
        <taxon>Lactobacillales</taxon>
        <taxon>Enterococcaceae</taxon>
        <taxon>Vagococcus</taxon>
    </lineage>
</organism>
<dbReference type="InterPro" id="IPR001650">
    <property type="entry name" value="Helicase_C-like"/>
</dbReference>
<evidence type="ECO:0000256" key="5">
    <source>
        <dbReference type="ARBA" id="ARBA00022741"/>
    </source>
</evidence>
<keyword evidence="7" id="KW-0347">Helicase</keyword>
<evidence type="ECO:0000256" key="8">
    <source>
        <dbReference type="ARBA" id="ARBA00022840"/>
    </source>
</evidence>
<feature type="coiled-coil region" evidence="10">
    <location>
        <begin position="130"/>
        <end position="174"/>
    </location>
</feature>
<evidence type="ECO:0000256" key="7">
    <source>
        <dbReference type="ARBA" id="ARBA00022806"/>
    </source>
</evidence>
<dbReference type="GO" id="GO:0051607">
    <property type="term" value="P:defense response to virus"/>
    <property type="evidence" value="ECO:0007669"/>
    <property type="project" value="UniProtKB-KW"/>
</dbReference>
<evidence type="ECO:0000256" key="4">
    <source>
        <dbReference type="ARBA" id="ARBA00022723"/>
    </source>
</evidence>
<dbReference type="GO" id="GO:0003676">
    <property type="term" value="F:nucleic acid binding"/>
    <property type="evidence" value="ECO:0007669"/>
    <property type="project" value="InterPro"/>
</dbReference>
<dbReference type="Pfam" id="PF00270">
    <property type="entry name" value="DEAD"/>
    <property type="match status" value="1"/>
</dbReference>
<dbReference type="CDD" id="cd17930">
    <property type="entry name" value="DEXHc_cas3"/>
    <property type="match status" value="1"/>
</dbReference>